<reference evidence="1 2" key="1">
    <citation type="submission" date="2024-01" db="EMBL/GenBank/DDBJ databases">
        <title>The genomes of 5 underutilized Papilionoideae crops provide insights into root nodulation and disease resistanc.</title>
        <authorList>
            <person name="Jiang F."/>
        </authorList>
    </citation>
    <scope>NUCLEOTIDE SEQUENCE [LARGE SCALE GENOMIC DNA]</scope>
    <source>
        <strain evidence="1">LVBAO_FW01</strain>
        <tissue evidence="1">Leaves</tissue>
    </source>
</reference>
<proteinExistence type="predicted"/>
<comment type="caution">
    <text evidence="1">The sequence shown here is derived from an EMBL/GenBank/DDBJ whole genome shotgun (WGS) entry which is preliminary data.</text>
</comment>
<dbReference type="EMBL" id="JAYMYQ010000001">
    <property type="protein sequence ID" value="KAK7358303.1"/>
    <property type="molecule type" value="Genomic_DNA"/>
</dbReference>
<keyword evidence="2" id="KW-1185">Reference proteome</keyword>
<dbReference type="AlphaFoldDB" id="A0AAN9MTS4"/>
<name>A0AAN9MTS4_CANGL</name>
<evidence type="ECO:0000313" key="2">
    <source>
        <dbReference type="Proteomes" id="UP001367508"/>
    </source>
</evidence>
<gene>
    <name evidence="1" type="ORF">VNO77_00230</name>
</gene>
<evidence type="ECO:0000313" key="1">
    <source>
        <dbReference type="EMBL" id="KAK7358303.1"/>
    </source>
</evidence>
<dbReference type="Proteomes" id="UP001367508">
    <property type="component" value="Unassembled WGS sequence"/>
</dbReference>
<protein>
    <submittedName>
        <fullName evidence="1">Uncharacterized protein</fullName>
    </submittedName>
</protein>
<organism evidence="1 2">
    <name type="scientific">Canavalia gladiata</name>
    <name type="common">Sword bean</name>
    <name type="synonym">Dolichos gladiatus</name>
    <dbReference type="NCBI Taxonomy" id="3824"/>
    <lineage>
        <taxon>Eukaryota</taxon>
        <taxon>Viridiplantae</taxon>
        <taxon>Streptophyta</taxon>
        <taxon>Embryophyta</taxon>
        <taxon>Tracheophyta</taxon>
        <taxon>Spermatophyta</taxon>
        <taxon>Magnoliopsida</taxon>
        <taxon>eudicotyledons</taxon>
        <taxon>Gunneridae</taxon>
        <taxon>Pentapetalae</taxon>
        <taxon>rosids</taxon>
        <taxon>fabids</taxon>
        <taxon>Fabales</taxon>
        <taxon>Fabaceae</taxon>
        <taxon>Papilionoideae</taxon>
        <taxon>50 kb inversion clade</taxon>
        <taxon>NPAAA clade</taxon>
        <taxon>indigoferoid/millettioid clade</taxon>
        <taxon>Phaseoleae</taxon>
        <taxon>Canavalia</taxon>
    </lineage>
</organism>
<accession>A0AAN9MTS4</accession>
<sequence>MHYITELQTPRQINRWCFIGSGFLVQVQGVACTVSPYDNTKSMILESHVASITHGRNEGFNESMGSKQKLVRMMRSGLELDLNKRISTESRNSPWELEPFIKPSGSELVGLWGSTPFRNSTRGAFWSVIGHHSDYLFGVMYHMNRIPL</sequence>